<dbReference type="InterPro" id="IPR048634">
    <property type="entry name" value="SecD_SecF_C"/>
</dbReference>
<dbReference type="GO" id="GO:0043952">
    <property type="term" value="P:protein transport by the Sec complex"/>
    <property type="evidence" value="ECO:0007669"/>
    <property type="project" value="UniProtKB-UniRule"/>
</dbReference>
<feature type="transmembrane region" description="Helical" evidence="12">
    <location>
        <begin position="125"/>
        <end position="142"/>
    </location>
</feature>
<comment type="similarity">
    <text evidence="12">Belongs to the SecD/SecF family. SecF subfamily.</text>
</comment>
<comment type="caution">
    <text evidence="14">The sequence shown here is derived from an EMBL/GenBank/DDBJ whole genome shotgun (WGS) entry which is preliminary data.</text>
</comment>
<evidence type="ECO:0000256" key="5">
    <source>
        <dbReference type="ARBA" id="ARBA00022927"/>
    </source>
</evidence>
<evidence type="ECO:0000256" key="1">
    <source>
        <dbReference type="ARBA" id="ARBA00004651"/>
    </source>
</evidence>
<dbReference type="RefSeq" id="WP_115792638.1">
    <property type="nucleotide sequence ID" value="NZ_QSLN01000007.1"/>
</dbReference>
<keyword evidence="7 12" id="KW-0811">Translocation</keyword>
<dbReference type="Proteomes" id="UP000256329">
    <property type="component" value="Unassembled WGS sequence"/>
</dbReference>
<evidence type="ECO:0000256" key="9">
    <source>
        <dbReference type="ARBA" id="ARBA00059018"/>
    </source>
</evidence>
<feature type="transmembrane region" description="Helical" evidence="12">
    <location>
        <begin position="229"/>
        <end position="247"/>
    </location>
</feature>
<dbReference type="PANTHER" id="PTHR30081">
    <property type="entry name" value="PROTEIN-EXPORT MEMBRANE PROTEIN SEC"/>
    <property type="match status" value="1"/>
</dbReference>
<evidence type="ECO:0000256" key="6">
    <source>
        <dbReference type="ARBA" id="ARBA00022989"/>
    </source>
</evidence>
<feature type="domain" description="Protein export membrane protein SecD/SecF C-terminal" evidence="13">
    <location>
        <begin position="103"/>
        <end position="281"/>
    </location>
</feature>
<evidence type="ECO:0000256" key="7">
    <source>
        <dbReference type="ARBA" id="ARBA00023010"/>
    </source>
</evidence>
<evidence type="ECO:0000259" key="13">
    <source>
        <dbReference type="Pfam" id="PF02355"/>
    </source>
</evidence>
<protein>
    <recommendedName>
        <fullName evidence="12">Protein-export membrane protein SecF</fullName>
    </recommendedName>
</protein>
<feature type="transmembrane region" description="Helical" evidence="12">
    <location>
        <begin position="149"/>
        <end position="172"/>
    </location>
</feature>
<evidence type="ECO:0000313" key="15">
    <source>
        <dbReference type="Proteomes" id="UP000256329"/>
    </source>
</evidence>
<keyword evidence="5 12" id="KW-0653">Protein transport</keyword>
<dbReference type="InterPro" id="IPR022813">
    <property type="entry name" value="SecD/SecF_arch_bac"/>
</dbReference>
<reference evidence="14 15" key="1">
    <citation type="submission" date="2018-08" db="EMBL/GenBank/DDBJ databases">
        <title>Form III RuBisCO-mediated autotrophy in Thermodesulfobium bacteria.</title>
        <authorList>
            <person name="Toshchakov S.V."/>
            <person name="Kublanov I.V."/>
            <person name="Frolov E."/>
            <person name="Bonch-Osmolovskaya E.A."/>
            <person name="Tourova T.P."/>
            <person name="Chernych N.A."/>
            <person name="Lebedinsky A.V."/>
        </authorList>
    </citation>
    <scope>NUCLEOTIDE SEQUENCE [LARGE SCALE GENOMIC DNA]</scope>
    <source>
        <strain evidence="14 15">SR</strain>
    </source>
</reference>
<evidence type="ECO:0000256" key="2">
    <source>
        <dbReference type="ARBA" id="ARBA00022448"/>
    </source>
</evidence>
<organism evidence="14 15">
    <name type="scientific">Ammonifex thiophilus</name>
    <dbReference type="NCBI Taxonomy" id="444093"/>
    <lineage>
        <taxon>Bacteria</taxon>
        <taxon>Bacillati</taxon>
        <taxon>Bacillota</taxon>
        <taxon>Clostridia</taxon>
        <taxon>Thermoanaerobacterales</taxon>
        <taxon>Thermoanaerobacteraceae</taxon>
        <taxon>Ammonifex</taxon>
    </lineage>
</organism>
<dbReference type="NCBIfam" id="TIGR00966">
    <property type="entry name" value="transloc_SecF"/>
    <property type="match status" value="1"/>
</dbReference>
<dbReference type="SUPFAM" id="SSF82866">
    <property type="entry name" value="Multidrug efflux transporter AcrB transmembrane domain"/>
    <property type="match status" value="1"/>
</dbReference>
<comment type="subunit">
    <text evidence="12">Forms a complex with SecD. Part of the essential Sec protein translocation apparatus which comprises SecA, SecYEG and auxiliary proteins SecDF. Other proteins may also be involved.</text>
</comment>
<dbReference type="InterPro" id="IPR055344">
    <property type="entry name" value="SecD_SecF_C_bact"/>
</dbReference>
<dbReference type="PRINTS" id="PR01755">
    <property type="entry name" value="SECFTRNLCASE"/>
</dbReference>
<feature type="transmembrane region" description="Helical" evidence="12">
    <location>
        <begin position="253"/>
        <end position="277"/>
    </location>
</feature>
<dbReference type="GO" id="GO:0005886">
    <property type="term" value="C:plasma membrane"/>
    <property type="evidence" value="ECO:0007669"/>
    <property type="project" value="UniProtKB-SubCell"/>
</dbReference>
<comment type="subcellular location">
    <subcellularLocation>
        <location evidence="1 12">Cell membrane</location>
        <topology evidence="1 12">Multi-pass membrane protein</topology>
    </subcellularLocation>
</comment>
<dbReference type="PANTHER" id="PTHR30081:SF8">
    <property type="entry name" value="PROTEIN TRANSLOCASE SUBUNIT SECF"/>
    <property type="match status" value="1"/>
</dbReference>
<keyword evidence="15" id="KW-1185">Reference proteome</keyword>
<dbReference type="FunFam" id="1.20.1640.10:FF:000024">
    <property type="entry name" value="Multifunctional fusion protein"/>
    <property type="match status" value="1"/>
</dbReference>
<name>A0A3D8P4V3_9THEO</name>
<keyword evidence="8 12" id="KW-0472">Membrane</keyword>
<evidence type="ECO:0000313" key="14">
    <source>
        <dbReference type="EMBL" id="RDV82994.1"/>
    </source>
</evidence>
<gene>
    <name evidence="12" type="primary">secF</name>
    <name evidence="14" type="ORF">DXX99_06240</name>
</gene>
<keyword evidence="4 12" id="KW-0812">Transmembrane</keyword>
<keyword evidence="3 12" id="KW-1003">Cell membrane</keyword>
<dbReference type="NCBIfam" id="TIGR00916">
    <property type="entry name" value="2A0604s01"/>
    <property type="match status" value="1"/>
</dbReference>
<keyword evidence="2 12" id="KW-0813">Transport</keyword>
<evidence type="ECO:0000256" key="8">
    <source>
        <dbReference type="ARBA" id="ARBA00023136"/>
    </source>
</evidence>
<feature type="transmembrane region" description="Helical" evidence="12">
    <location>
        <begin position="178"/>
        <end position="197"/>
    </location>
</feature>
<comment type="similarity">
    <text evidence="10">In the C-terminal section; belongs to the SecD/SecF family. SecF subfamily.</text>
</comment>
<sequence>MRLHFVRWRFLWYALSLAVILPGLVSLSLRGLNLGIDFTGGSLMEIEFHRPAEIAKVRQVLTDLGLKDAMIQKGGASVFLIRTRPLEEKQSQEVVKALEQKIGPLTLLRSDKVGPVIGKELTRKAFLASLLTLVILLIYLAIRFDFKQGVAAIIGLVHDVLVVLGIFSIFQLEVDSSFVAAVLTTLGYSLHDTVIVFDRIRENIKIRRLSEPLADVINLSIWQTLTRSINTVMTVLFVLVALYFLGGSTLRNFVLALIIGVVSGAYSSVCDASPIWYDLKRWEEKRRAKAPKAGRA</sequence>
<dbReference type="Pfam" id="PF07549">
    <property type="entry name" value="Sec_GG"/>
    <property type="match status" value="1"/>
</dbReference>
<dbReference type="Pfam" id="PF02355">
    <property type="entry name" value="SecD_SecF_C"/>
    <property type="match status" value="1"/>
</dbReference>
<evidence type="ECO:0000256" key="12">
    <source>
        <dbReference type="HAMAP-Rule" id="MF_01464"/>
    </source>
</evidence>
<dbReference type="AlphaFoldDB" id="A0A3D8P4V3"/>
<dbReference type="EMBL" id="QSLN01000007">
    <property type="protein sequence ID" value="RDV82994.1"/>
    <property type="molecule type" value="Genomic_DNA"/>
</dbReference>
<proteinExistence type="inferred from homology"/>
<dbReference type="InterPro" id="IPR005665">
    <property type="entry name" value="SecF_bac"/>
</dbReference>
<comment type="caution">
    <text evidence="12">Lacks conserved residue(s) required for the propagation of feature annotation.</text>
</comment>
<evidence type="ECO:0000256" key="11">
    <source>
        <dbReference type="ARBA" id="ARBA00061053"/>
    </source>
</evidence>
<evidence type="ECO:0000256" key="10">
    <source>
        <dbReference type="ARBA" id="ARBA00060856"/>
    </source>
</evidence>
<dbReference type="OrthoDB" id="9805019at2"/>
<evidence type="ECO:0000256" key="4">
    <source>
        <dbReference type="ARBA" id="ARBA00022692"/>
    </source>
</evidence>
<dbReference type="InterPro" id="IPR022646">
    <property type="entry name" value="SecD/SecF_CS"/>
</dbReference>
<comment type="similarity">
    <text evidence="11">In the N-terminal section; belongs to the SecD/SecF family. SecD subfamily.</text>
</comment>
<dbReference type="Gene3D" id="1.20.1640.10">
    <property type="entry name" value="Multidrug efflux transporter AcrB transmembrane domain"/>
    <property type="match status" value="1"/>
</dbReference>
<dbReference type="HAMAP" id="MF_01464_B">
    <property type="entry name" value="SecF_B"/>
    <property type="match status" value="1"/>
</dbReference>
<keyword evidence="6 12" id="KW-1133">Transmembrane helix</keyword>
<dbReference type="GO" id="GO:0065002">
    <property type="term" value="P:intracellular protein transmembrane transport"/>
    <property type="evidence" value="ECO:0007669"/>
    <property type="project" value="UniProtKB-UniRule"/>
</dbReference>
<evidence type="ECO:0000256" key="3">
    <source>
        <dbReference type="ARBA" id="ARBA00022475"/>
    </source>
</evidence>
<dbReference type="InterPro" id="IPR022645">
    <property type="entry name" value="SecD/SecF_bac"/>
</dbReference>
<comment type="function">
    <text evidence="9 12">Part of the Sec protein translocase complex. Interacts with the SecYEG preprotein conducting channel. SecDF uses the proton motive force (PMF) to complete protein translocation after the ATP-dependent function of SecA.</text>
</comment>
<accession>A0A3D8P4V3</accession>
<dbReference type="GO" id="GO:0006605">
    <property type="term" value="P:protein targeting"/>
    <property type="evidence" value="ECO:0007669"/>
    <property type="project" value="UniProtKB-UniRule"/>
</dbReference>
<dbReference type="GO" id="GO:0015450">
    <property type="term" value="F:protein-transporting ATPase activity"/>
    <property type="evidence" value="ECO:0007669"/>
    <property type="project" value="InterPro"/>
</dbReference>